<dbReference type="InterPro" id="IPR011013">
    <property type="entry name" value="Gal_mutarotase_sf_dom"/>
</dbReference>
<dbReference type="Gene3D" id="2.60.40.1180">
    <property type="entry name" value="Golgi alpha-mannosidase II"/>
    <property type="match status" value="1"/>
</dbReference>
<comment type="similarity">
    <text evidence="3 17">Belongs to the glycosyl hydrolase 38 family.</text>
</comment>
<dbReference type="InterPro" id="IPR015341">
    <property type="entry name" value="Glyco_hydro_38_cen"/>
</dbReference>
<dbReference type="SUPFAM" id="SSF74650">
    <property type="entry name" value="Galactose mutarotase-like"/>
    <property type="match status" value="1"/>
</dbReference>
<dbReference type="GO" id="GO:0006491">
    <property type="term" value="P:N-glycan processing"/>
    <property type="evidence" value="ECO:0007669"/>
    <property type="project" value="TreeGrafter"/>
</dbReference>
<dbReference type="Pfam" id="PF09261">
    <property type="entry name" value="Alpha-mann_mid"/>
    <property type="match status" value="1"/>
</dbReference>
<dbReference type="InterPro" id="IPR050843">
    <property type="entry name" value="Glycosyl_Hydrlase_38"/>
</dbReference>
<dbReference type="SMART" id="SM00872">
    <property type="entry name" value="Alpha-mann_mid"/>
    <property type="match status" value="1"/>
</dbReference>
<evidence type="ECO:0000256" key="9">
    <source>
        <dbReference type="ARBA" id="ARBA00022968"/>
    </source>
</evidence>
<keyword evidence="13" id="KW-1015">Disulfide bond</keyword>
<feature type="non-terminal residue" evidence="20">
    <location>
        <position position="940"/>
    </location>
</feature>
<reference evidence="20" key="1">
    <citation type="journal article" date="2023" name="IScience">
        <title>Live-bearing cockroach genome reveals convergent evolutionary mechanisms linked to viviparity in insects and beyond.</title>
        <authorList>
            <person name="Fouks B."/>
            <person name="Harrison M.C."/>
            <person name="Mikhailova A.A."/>
            <person name="Marchal E."/>
            <person name="English S."/>
            <person name="Carruthers M."/>
            <person name="Jennings E.C."/>
            <person name="Chiamaka E.L."/>
            <person name="Frigard R.A."/>
            <person name="Pippel M."/>
            <person name="Attardo G.M."/>
            <person name="Benoit J.B."/>
            <person name="Bornberg-Bauer E."/>
            <person name="Tobe S.S."/>
        </authorList>
    </citation>
    <scope>NUCLEOTIDE SEQUENCE</scope>
    <source>
        <strain evidence="20">Stay&amp;Tobe</strain>
    </source>
</reference>
<evidence type="ECO:0000256" key="18">
    <source>
        <dbReference type="SAM" id="MobiDB-lite"/>
    </source>
</evidence>
<dbReference type="GO" id="GO:0030246">
    <property type="term" value="F:carbohydrate binding"/>
    <property type="evidence" value="ECO:0007669"/>
    <property type="project" value="InterPro"/>
</dbReference>
<evidence type="ECO:0000256" key="7">
    <source>
        <dbReference type="ARBA" id="ARBA00022801"/>
    </source>
</evidence>
<evidence type="ECO:0000256" key="3">
    <source>
        <dbReference type="ARBA" id="ARBA00009792"/>
    </source>
</evidence>
<evidence type="ECO:0000256" key="4">
    <source>
        <dbReference type="ARBA" id="ARBA00011748"/>
    </source>
</evidence>
<keyword evidence="8 17" id="KW-0862">Zinc</keyword>
<dbReference type="Gene3D" id="3.20.110.10">
    <property type="entry name" value="Glycoside hydrolase 38, N terminal domain"/>
    <property type="match status" value="2"/>
</dbReference>
<sequence>RHAQGVAPWLYPVSGADSSAALNPACLYYANYNTSPGGNSTVVVTAVSERNDQQDEPRQQLPAAEQQQQQQQQQEQQVTEQKPAEVEMLEPDADSVISADTCPAIATASADVNTVDQFKKFEFQPYWMKSREYWDSNFEERYKVRKTKWPKLPLKVILVPHSHNDPGWVKTYESYYHYQTRNILNNMVDKLQNFKNMTFIWTEISFFSQWWESAHPTKRRVVKQLLDEGRLEITTGGWVMTDEATPHLYGMLDQLIEGHQWYKTFLWPHPQVCLNFDFRKIPGEYTEYSLRAVPIDQYNVKQKAELLLEQYGRTGSLFPHNVVLMPLGDDFRFDHDVEWSQQYNNYKMLFDYINQNQDKYHAEVRFGTPSDYFNAVRERTQNFQSLRGDFFVYSDIFAEGRPAYWSGYFTTRPYWKILDRELESNLRSAEILYTVALNRARQHGFNKTIQLLERDYERITKARQSLALFQHHDAITGTSKSFVMHDYALKMFEGIQDTVFIQQRCAQTLLARDTSGLSRGDAGKNFPSKQAFVNLLLPDMDRESYEKLPRKVPLVVPRNEPRRIVLFNPLAQQRQDVVRIRVTTPHVKVLDNEGNAIPYQVNPVWNLTRDTKATSDNTREDADKSDLVLQMARDVFEVMFVADLPPLSLVTYVVEREKNLQARSVVYCAACGKNVDDPSYVPPFEVKGMQTGDIQLENHRMKLLFDGRSGFLKAITRKATGHTTQCGLQFAAYPSAQFHSGAYLFMPDPNSRELEKDILDNQHGLQIVITSGPIASDLTVIYHPILSHTVRIYHAAGPLSEGVYIENLIDFEAPPKNRETELFMRVVTDISNGDPPEFYSDLNGFQMQKRVKVERIGIEGNYFPITNMAYIQDSSRRLSLLVNHAQGAASWQPGWLEVMLDKELCMMILGACLSELVDNKAYAHQVLAFAGGGEISRLSC</sequence>
<comment type="catalytic activity">
    <reaction evidence="16">
        <text>N(4)-{beta-D-GlcNAc-(1-&gt;2)-alpha-D-Man-(1-&gt;3)-[alpha-D-Man-(1-&gt;3)-[alpha-D-Man-(1-&gt;6)]-alpha-D-Man-(1-&gt;6)]-beta-D-Man-(1-&gt;4)-beta-D-GlcNAc-(1-&gt;4)-beta-D-GlcNAc}-L-asparaginyl-[protein] + 2 H2O = 2 alpha-D-mannopyranose + an N(4)-{beta-D-GlcNAc-(1-&gt;2)-alpha-D-Man-(1-&gt;3)-[alpha-D-Man-(1-&gt;6)]-beta-D-Man-(1-&gt;4)-beta-D-GlcNAc-(1-&gt;4)-beta-D-GlcNAc}-L-asparaginyl-[protein]</text>
        <dbReference type="Rhea" id="RHEA:56052"/>
        <dbReference type="Rhea" id="RHEA-COMP:14368"/>
        <dbReference type="Rhea" id="RHEA-COMP:14369"/>
        <dbReference type="ChEBI" id="CHEBI:15377"/>
        <dbReference type="ChEBI" id="CHEBI:28729"/>
        <dbReference type="ChEBI" id="CHEBI:60615"/>
        <dbReference type="ChEBI" id="CHEBI:60625"/>
        <dbReference type="EC" id="3.2.1.114"/>
    </reaction>
</comment>
<evidence type="ECO:0000256" key="2">
    <source>
        <dbReference type="ARBA" id="ARBA00004922"/>
    </source>
</evidence>
<evidence type="ECO:0000256" key="1">
    <source>
        <dbReference type="ARBA" id="ARBA00004323"/>
    </source>
</evidence>
<evidence type="ECO:0000256" key="17">
    <source>
        <dbReference type="RuleBase" id="RU361199"/>
    </source>
</evidence>
<dbReference type="AlphaFoldDB" id="A0AAD7ZTF4"/>
<comment type="function">
    <text evidence="15">Catalyzes the first committed step in the biosynthesis of complex N-glycans. It controls conversion of high mannose to complex N-glycans; the final hydrolytic step in the N-glycan maturation pathway.</text>
</comment>
<dbReference type="PANTHER" id="PTHR11607">
    <property type="entry name" value="ALPHA-MANNOSIDASE"/>
    <property type="match status" value="1"/>
</dbReference>
<organism evidence="20 21">
    <name type="scientific">Diploptera punctata</name>
    <name type="common">Pacific beetle cockroach</name>
    <dbReference type="NCBI Taxonomy" id="6984"/>
    <lineage>
        <taxon>Eukaryota</taxon>
        <taxon>Metazoa</taxon>
        <taxon>Ecdysozoa</taxon>
        <taxon>Arthropoda</taxon>
        <taxon>Hexapoda</taxon>
        <taxon>Insecta</taxon>
        <taxon>Pterygota</taxon>
        <taxon>Neoptera</taxon>
        <taxon>Polyneoptera</taxon>
        <taxon>Dictyoptera</taxon>
        <taxon>Blattodea</taxon>
        <taxon>Blaberoidea</taxon>
        <taxon>Blaberidae</taxon>
        <taxon>Diplopterinae</taxon>
        <taxon>Diploptera</taxon>
    </lineage>
</organism>
<dbReference type="EC" id="3.2.1.-" evidence="17"/>
<feature type="compositionally biased region" description="Low complexity" evidence="18">
    <location>
        <begin position="65"/>
        <end position="77"/>
    </location>
</feature>
<dbReference type="Pfam" id="PF01074">
    <property type="entry name" value="Glyco_hydro_38N"/>
    <property type="match status" value="2"/>
</dbReference>
<dbReference type="InterPro" id="IPR011330">
    <property type="entry name" value="Glyco_hydro/deAcase_b/a-brl"/>
</dbReference>
<feature type="compositionally biased region" description="Basic and acidic residues" evidence="18">
    <location>
        <begin position="49"/>
        <end position="58"/>
    </location>
</feature>
<evidence type="ECO:0000256" key="14">
    <source>
        <dbReference type="ARBA" id="ARBA00023295"/>
    </source>
</evidence>
<evidence type="ECO:0000313" key="21">
    <source>
        <dbReference type="Proteomes" id="UP001233999"/>
    </source>
</evidence>
<proteinExistence type="inferred from homology"/>
<comment type="subunit">
    <text evidence="4">Homodimer; disulfide-linked.</text>
</comment>
<evidence type="ECO:0000256" key="5">
    <source>
        <dbReference type="ARBA" id="ARBA00022692"/>
    </source>
</evidence>
<evidence type="ECO:0000256" key="15">
    <source>
        <dbReference type="ARBA" id="ARBA00059516"/>
    </source>
</evidence>
<dbReference type="SUPFAM" id="SSF88713">
    <property type="entry name" value="Glycoside hydrolase/deacetylase"/>
    <property type="match status" value="1"/>
</dbReference>
<gene>
    <name evidence="20" type="ORF">L9F63_002650</name>
</gene>
<evidence type="ECO:0000256" key="8">
    <source>
        <dbReference type="ARBA" id="ARBA00022833"/>
    </source>
</evidence>
<keyword evidence="21" id="KW-1185">Reference proteome</keyword>
<reference evidence="20" key="2">
    <citation type="submission" date="2023-05" db="EMBL/GenBank/DDBJ databases">
        <authorList>
            <person name="Fouks B."/>
        </authorList>
    </citation>
    <scope>NUCLEOTIDE SEQUENCE</scope>
    <source>
        <strain evidence="20">Stay&amp;Tobe</strain>
        <tissue evidence="20">Testes</tissue>
    </source>
</reference>
<evidence type="ECO:0000256" key="6">
    <source>
        <dbReference type="ARBA" id="ARBA00022723"/>
    </source>
</evidence>
<keyword evidence="11" id="KW-0333">Golgi apparatus</keyword>
<dbReference type="FunFam" id="2.60.40.1180:FF:000019">
    <property type="entry name" value="Alpha-mannosidase 2"/>
    <property type="match status" value="1"/>
</dbReference>
<dbReference type="InterPro" id="IPR011682">
    <property type="entry name" value="Glyco_hydro_38_C"/>
</dbReference>
<keyword evidence="14 17" id="KW-0326">Glycosidase</keyword>
<evidence type="ECO:0000313" key="20">
    <source>
        <dbReference type="EMBL" id="KAJ9585533.1"/>
    </source>
</evidence>
<dbReference type="Pfam" id="PF07748">
    <property type="entry name" value="Glyco_hydro_38C"/>
    <property type="match status" value="1"/>
</dbReference>
<evidence type="ECO:0000256" key="10">
    <source>
        <dbReference type="ARBA" id="ARBA00022989"/>
    </source>
</evidence>
<feature type="domain" description="Glycoside hydrolase family 38 central" evidence="19">
    <location>
        <begin position="403"/>
        <end position="491"/>
    </location>
</feature>
<dbReference type="Proteomes" id="UP001233999">
    <property type="component" value="Unassembled WGS sequence"/>
</dbReference>
<feature type="region of interest" description="Disordered" evidence="18">
    <location>
        <begin position="49"/>
        <end position="84"/>
    </location>
</feature>
<evidence type="ECO:0000256" key="11">
    <source>
        <dbReference type="ARBA" id="ARBA00023034"/>
    </source>
</evidence>
<keyword evidence="9" id="KW-0735">Signal-anchor</keyword>
<name>A0AAD7ZTF4_DIPPU</name>
<dbReference type="EMBL" id="JASPKZ010007262">
    <property type="protein sequence ID" value="KAJ9585533.1"/>
    <property type="molecule type" value="Genomic_DNA"/>
</dbReference>
<dbReference type="FunFam" id="1.20.1270.50:FF:000001">
    <property type="entry name" value="Alpha-mannosidase"/>
    <property type="match status" value="1"/>
</dbReference>
<dbReference type="InterPro" id="IPR000602">
    <property type="entry name" value="Glyco_hydro_38_N"/>
</dbReference>
<keyword evidence="10" id="KW-1133">Transmembrane helix</keyword>
<comment type="subcellular location">
    <subcellularLocation>
        <location evidence="1">Golgi apparatus membrane</location>
        <topology evidence="1">Single-pass type II membrane protein</topology>
    </subcellularLocation>
</comment>
<dbReference type="GO" id="GO:0000139">
    <property type="term" value="C:Golgi membrane"/>
    <property type="evidence" value="ECO:0007669"/>
    <property type="project" value="UniProtKB-SubCell"/>
</dbReference>
<keyword evidence="5" id="KW-0812">Transmembrane</keyword>
<keyword evidence="12" id="KW-0472">Membrane</keyword>
<dbReference type="InterPro" id="IPR037094">
    <property type="entry name" value="Glyco_hydro_38_cen_sf"/>
</dbReference>
<comment type="caution">
    <text evidence="20">The sequence shown here is derived from an EMBL/GenBank/DDBJ whole genome shotgun (WGS) entry which is preliminary data.</text>
</comment>
<comment type="pathway">
    <text evidence="2">Protein modification; protein glycosylation.</text>
</comment>
<dbReference type="PANTHER" id="PTHR11607:SF70">
    <property type="entry name" value="ALPHA-MANNOSIDASE"/>
    <property type="match status" value="1"/>
</dbReference>
<keyword evidence="6 17" id="KW-0479">Metal-binding</keyword>
<dbReference type="GO" id="GO:0004572">
    <property type="term" value="F:mannosyl-oligosaccharide 1,3-1,6-alpha-mannosidase activity"/>
    <property type="evidence" value="ECO:0007669"/>
    <property type="project" value="UniProtKB-EC"/>
</dbReference>
<evidence type="ECO:0000256" key="12">
    <source>
        <dbReference type="ARBA" id="ARBA00023136"/>
    </source>
</evidence>
<dbReference type="GO" id="GO:0006013">
    <property type="term" value="P:mannose metabolic process"/>
    <property type="evidence" value="ECO:0007669"/>
    <property type="project" value="InterPro"/>
</dbReference>
<evidence type="ECO:0000256" key="16">
    <source>
        <dbReference type="ARBA" id="ARBA00093232"/>
    </source>
</evidence>
<dbReference type="Gene3D" id="2.70.98.30">
    <property type="entry name" value="Golgi alpha-mannosidase II, domain 4"/>
    <property type="match status" value="1"/>
</dbReference>
<dbReference type="Gene3D" id="1.20.1270.50">
    <property type="entry name" value="Glycoside hydrolase family 38, central domain"/>
    <property type="match status" value="1"/>
</dbReference>
<dbReference type="SUPFAM" id="SSF88688">
    <property type="entry name" value="Families 57/38 glycoside transferase middle domain"/>
    <property type="match status" value="1"/>
</dbReference>
<evidence type="ECO:0000256" key="13">
    <source>
        <dbReference type="ARBA" id="ARBA00023157"/>
    </source>
</evidence>
<keyword evidence="7 17" id="KW-0378">Hydrolase</keyword>
<protein>
    <recommendedName>
        <fullName evidence="17">Alpha-mannosidase</fullName>
        <ecNumber evidence="17">3.2.1.-</ecNumber>
    </recommendedName>
</protein>
<evidence type="ECO:0000259" key="19">
    <source>
        <dbReference type="SMART" id="SM00872"/>
    </source>
</evidence>
<dbReference type="GO" id="GO:0046872">
    <property type="term" value="F:metal ion binding"/>
    <property type="evidence" value="ECO:0007669"/>
    <property type="project" value="UniProtKB-KW"/>
</dbReference>
<dbReference type="InterPro" id="IPR028995">
    <property type="entry name" value="Glyco_hydro_57/38_cen_sf"/>
</dbReference>
<dbReference type="InterPro" id="IPR027291">
    <property type="entry name" value="Glyco_hydro_38_N_sf"/>
</dbReference>
<comment type="cofactor">
    <cofactor evidence="17">
        <name>Zn(2+)</name>
        <dbReference type="ChEBI" id="CHEBI:29105"/>
    </cofactor>
    <text evidence="17">Binds 1 zinc ion per subunit.</text>
</comment>
<dbReference type="InterPro" id="IPR013780">
    <property type="entry name" value="Glyco_hydro_b"/>
</dbReference>
<accession>A0AAD7ZTF4</accession>